<dbReference type="PANTHER" id="PTHR43918:SF15">
    <property type="entry name" value="CARBOXYLIC ESTER HYDROLASE"/>
    <property type="match status" value="1"/>
</dbReference>
<evidence type="ECO:0000313" key="5">
    <source>
        <dbReference type="EMBL" id="KAJ1372516.1"/>
    </source>
</evidence>
<reference evidence="5" key="1">
    <citation type="submission" date="2021-06" db="EMBL/GenBank/DDBJ databases">
        <title>Parelaphostrongylus tenuis whole genome reference sequence.</title>
        <authorList>
            <person name="Garwood T.J."/>
            <person name="Larsen P.A."/>
            <person name="Fountain-Jones N.M."/>
            <person name="Garbe J.R."/>
            <person name="Macchietto M.G."/>
            <person name="Kania S.A."/>
            <person name="Gerhold R.W."/>
            <person name="Richards J.E."/>
            <person name="Wolf T.M."/>
        </authorList>
    </citation>
    <scope>NUCLEOTIDE SEQUENCE</scope>
    <source>
        <strain evidence="5">MNPRO001-30</strain>
        <tissue evidence="5">Meninges</tissue>
    </source>
</reference>
<dbReference type="GO" id="GO:0005886">
    <property type="term" value="C:plasma membrane"/>
    <property type="evidence" value="ECO:0007669"/>
    <property type="project" value="TreeGrafter"/>
</dbReference>
<evidence type="ECO:0000313" key="6">
    <source>
        <dbReference type="Proteomes" id="UP001196413"/>
    </source>
</evidence>
<dbReference type="GO" id="GO:0003990">
    <property type="term" value="F:acetylcholinesterase activity"/>
    <property type="evidence" value="ECO:0007669"/>
    <property type="project" value="TreeGrafter"/>
</dbReference>
<protein>
    <recommendedName>
        <fullName evidence="4">Carboxylesterase type B domain-containing protein</fullName>
    </recommendedName>
</protein>
<sequence length="99" mass="11326">MWTPPNSSEISEDCLYMNIWVPERPSRDVLVWIFGGGFFTGSPSLDLYNGKVLAAEHNFVVVNINYRLVNIIWIIHFHRFVFPSGLAHSASYTSVMVHL</sequence>
<name>A0AAD5WJV3_PARTN</name>
<dbReference type="EMBL" id="JAHQIW010007154">
    <property type="protein sequence ID" value="KAJ1372516.1"/>
    <property type="molecule type" value="Genomic_DNA"/>
</dbReference>
<keyword evidence="2" id="KW-0719">Serine esterase</keyword>
<dbReference type="InterPro" id="IPR002018">
    <property type="entry name" value="CarbesteraseB"/>
</dbReference>
<dbReference type="Gene3D" id="3.40.50.1820">
    <property type="entry name" value="alpha/beta hydrolase"/>
    <property type="match status" value="1"/>
</dbReference>
<comment type="caution">
    <text evidence="5">The sequence shown here is derived from an EMBL/GenBank/DDBJ whole genome shotgun (WGS) entry which is preliminary data.</text>
</comment>
<dbReference type="Pfam" id="PF00135">
    <property type="entry name" value="COesterase"/>
    <property type="match status" value="1"/>
</dbReference>
<dbReference type="InterPro" id="IPR050654">
    <property type="entry name" value="AChE-related_enzymes"/>
</dbReference>
<dbReference type="Proteomes" id="UP001196413">
    <property type="component" value="Unassembled WGS sequence"/>
</dbReference>
<gene>
    <name evidence="5" type="ORF">KIN20_034688</name>
</gene>
<accession>A0AAD5WJV3</accession>
<organism evidence="5 6">
    <name type="scientific">Parelaphostrongylus tenuis</name>
    <name type="common">Meningeal worm</name>
    <dbReference type="NCBI Taxonomy" id="148309"/>
    <lineage>
        <taxon>Eukaryota</taxon>
        <taxon>Metazoa</taxon>
        <taxon>Ecdysozoa</taxon>
        <taxon>Nematoda</taxon>
        <taxon>Chromadorea</taxon>
        <taxon>Rhabditida</taxon>
        <taxon>Rhabditina</taxon>
        <taxon>Rhabditomorpha</taxon>
        <taxon>Strongyloidea</taxon>
        <taxon>Metastrongylidae</taxon>
        <taxon>Parelaphostrongylus</taxon>
    </lineage>
</organism>
<evidence type="ECO:0000256" key="3">
    <source>
        <dbReference type="ARBA" id="ARBA00022801"/>
    </source>
</evidence>
<dbReference type="SUPFAM" id="SSF53474">
    <property type="entry name" value="alpha/beta-Hydrolases"/>
    <property type="match status" value="1"/>
</dbReference>
<dbReference type="GO" id="GO:0005615">
    <property type="term" value="C:extracellular space"/>
    <property type="evidence" value="ECO:0007669"/>
    <property type="project" value="TreeGrafter"/>
</dbReference>
<keyword evidence="3" id="KW-0378">Hydrolase</keyword>
<dbReference type="InterPro" id="IPR029058">
    <property type="entry name" value="AB_hydrolase_fold"/>
</dbReference>
<proteinExistence type="inferred from homology"/>
<feature type="domain" description="Carboxylesterase type B" evidence="4">
    <location>
        <begin position="7"/>
        <end position="68"/>
    </location>
</feature>
<evidence type="ECO:0000259" key="4">
    <source>
        <dbReference type="Pfam" id="PF00135"/>
    </source>
</evidence>
<comment type="similarity">
    <text evidence="1">Belongs to the type-B carboxylesterase/lipase family.</text>
</comment>
<dbReference type="GO" id="GO:0006581">
    <property type="term" value="P:acetylcholine catabolic process"/>
    <property type="evidence" value="ECO:0007669"/>
    <property type="project" value="TreeGrafter"/>
</dbReference>
<keyword evidence="6" id="KW-1185">Reference proteome</keyword>
<evidence type="ECO:0000256" key="2">
    <source>
        <dbReference type="ARBA" id="ARBA00022487"/>
    </source>
</evidence>
<evidence type="ECO:0000256" key="1">
    <source>
        <dbReference type="ARBA" id="ARBA00005964"/>
    </source>
</evidence>
<dbReference type="AlphaFoldDB" id="A0AAD5WJV3"/>
<dbReference type="PANTHER" id="PTHR43918">
    <property type="entry name" value="ACETYLCHOLINESTERASE"/>
    <property type="match status" value="1"/>
</dbReference>
<dbReference type="GO" id="GO:0019695">
    <property type="term" value="P:choline metabolic process"/>
    <property type="evidence" value="ECO:0007669"/>
    <property type="project" value="TreeGrafter"/>
</dbReference>